<evidence type="ECO:0000313" key="2">
    <source>
        <dbReference type="Proteomes" id="UP001159427"/>
    </source>
</evidence>
<organism evidence="1 2">
    <name type="scientific">Porites evermanni</name>
    <dbReference type="NCBI Taxonomy" id="104178"/>
    <lineage>
        <taxon>Eukaryota</taxon>
        <taxon>Metazoa</taxon>
        <taxon>Cnidaria</taxon>
        <taxon>Anthozoa</taxon>
        <taxon>Hexacorallia</taxon>
        <taxon>Scleractinia</taxon>
        <taxon>Fungiina</taxon>
        <taxon>Poritidae</taxon>
        <taxon>Porites</taxon>
    </lineage>
</organism>
<keyword evidence="2" id="KW-1185">Reference proteome</keyword>
<reference evidence="1 2" key="1">
    <citation type="submission" date="2022-05" db="EMBL/GenBank/DDBJ databases">
        <authorList>
            <consortium name="Genoscope - CEA"/>
            <person name="William W."/>
        </authorList>
    </citation>
    <scope>NUCLEOTIDE SEQUENCE [LARGE SCALE GENOMIC DNA]</scope>
</reference>
<accession>A0ABN8LF83</accession>
<dbReference type="EMBL" id="CALNXI010000008">
    <property type="protein sequence ID" value="CAH3014282.1"/>
    <property type="molecule type" value="Genomic_DNA"/>
</dbReference>
<dbReference type="PANTHER" id="PTHR14416:SF2">
    <property type="entry name" value="PROTEIN NJMU-R1"/>
    <property type="match status" value="1"/>
</dbReference>
<proteinExistence type="predicted"/>
<dbReference type="Proteomes" id="UP001159427">
    <property type="component" value="Unassembled WGS sequence"/>
</dbReference>
<sequence>MADKEQTADGIEIKAKKPTDFHGFALYTFKARRPNSADVDRNGGDNEDGGVSSKAVEGNVADFLRKEATTNYDFSLSLLSTNLSGEQETELRKFMAKRLARGTVYSGSGNISTLEDFFPDESAVCYYCFLRGGKEDDEGCSDHHDVDSPEFGSFLSSDYVVCLVSGGKSGLDLFQKELDDYSNGLLPYIENYISSESQDVQESFKHLESWYDDNIRFVCRCTHLLKEDLASLVQLGLLGGKLQVESDDNRLKNDLKMFVNACSTATFNALGIAQDTSKVKETESLACKCAAAIPTELVLKTNGVEYSLDNKVTTRFCREWAKTLLTDTEDNPVFLRQVIENYKLRVNHDMNTLKRLLRQAETDHYALYRSYVFLLKCGNGPILLRNATLEARALCSEDALNIIQVLEEFIEENNQFGIEALSERTRTDEK</sequence>
<evidence type="ECO:0000313" key="1">
    <source>
        <dbReference type="EMBL" id="CAH3014282.1"/>
    </source>
</evidence>
<name>A0ABN8LF83_9CNID</name>
<dbReference type="Pfam" id="PF15053">
    <property type="entry name" value="Njmu-R1"/>
    <property type="match status" value="1"/>
</dbReference>
<gene>
    <name evidence="1" type="ORF">PEVE_00041678</name>
</gene>
<dbReference type="InterPro" id="IPR028280">
    <property type="entry name" value="Njmu-R1"/>
</dbReference>
<evidence type="ECO:0008006" key="3">
    <source>
        <dbReference type="Google" id="ProtNLM"/>
    </source>
</evidence>
<dbReference type="PANTHER" id="PTHR14416">
    <property type="entry name" value="PROTEIN NJMU-R1"/>
    <property type="match status" value="1"/>
</dbReference>
<comment type="caution">
    <text evidence="1">The sequence shown here is derived from an EMBL/GenBank/DDBJ whole genome shotgun (WGS) entry which is preliminary data.</text>
</comment>
<protein>
    <recommendedName>
        <fullName evidence="3">Protein Njmu-R1</fullName>
    </recommendedName>
</protein>